<evidence type="ECO:0000313" key="2">
    <source>
        <dbReference type="EMBL" id="GAA1815055.1"/>
    </source>
</evidence>
<evidence type="ECO:0000256" key="1">
    <source>
        <dbReference type="SAM" id="SignalP"/>
    </source>
</evidence>
<keyword evidence="3" id="KW-1185">Reference proteome</keyword>
<dbReference type="PROSITE" id="PS51257">
    <property type="entry name" value="PROKAR_LIPOPROTEIN"/>
    <property type="match status" value="1"/>
</dbReference>
<feature type="chain" id="PRO_5047244571" evidence="1">
    <location>
        <begin position="33"/>
        <end position="154"/>
    </location>
</feature>
<dbReference type="Proteomes" id="UP001500002">
    <property type="component" value="Unassembled WGS sequence"/>
</dbReference>
<name>A0ABN2M8W9_9MICO</name>
<dbReference type="RefSeq" id="WP_344296725.1">
    <property type="nucleotide sequence ID" value="NZ_BAAANJ010000009.1"/>
</dbReference>
<gene>
    <name evidence="2" type="ORF">GCM10009749_25880</name>
</gene>
<protein>
    <submittedName>
        <fullName evidence="2">Uncharacterized protein</fullName>
    </submittedName>
</protein>
<sequence length="154" mass="15805">MNENRSRIQRGVAGILAALALAGGALTLTGCAEVTAADAAAGPEPAVKEEIGDTDLSTLTLTPEAVERLGLTTVEVEAGDGDGVTVPYAAVIYDHDGDTWVYTNPEPEVFVRAAIVVDRIDGDTAHLSEGPEPGTSVVTLGAAELYGAEFDTAH</sequence>
<keyword evidence="1" id="KW-0732">Signal</keyword>
<proteinExistence type="predicted"/>
<feature type="signal peptide" evidence="1">
    <location>
        <begin position="1"/>
        <end position="32"/>
    </location>
</feature>
<reference evidence="2 3" key="1">
    <citation type="journal article" date="2019" name="Int. J. Syst. Evol. Microbiol.">
        <title>The Global Catalogue of Microorganisms (GCM) 10K type strain sequencing project: providing services to taxonomists for standard genome sequencing and annotation.</title>
        <authorList>
            <consortium name="The Broad Institute Genomics Platform"/>
            <consortium name="The Broad Institute Genome Sequencing Center for Infectious Disease"/>
            <person name="Wu L."/>
            <person name="Ma J."/>
        </authorList>
    </citation>
    <scope>NUCLEOTIDE SEQUENCE [LARGE SCALE GENOMIC DNA]</scope>
    <source>
        <strain evidence="2 3">JCM 14322</strain>
    </source>
</reference>
<dbReference type="EMBL" id="BAAANJ010000009">
    <property type="protein sequence ID" value="GAA1815055.1"/>
    <property type="molecule type" value="Genomic_DNA"/>
</dbReference>
<accession>A0ABN2M8W9</accession>
<dbReference type="Gene3D" id="2.40.420.20">
    <property type="match status" value="1"/>
</dbReference>
<comment type="caution">
    <text evidence="2">The sequence shown here is derived from an EMBL/GenBank/DDBJ whole genome shotgun (WGS) entry which is preliminary data.</text>
</comment>
<evidence type="ECO:0000313" key="3">
    <source>
        <dbReference type="Proteomes" id="UP001500002"/>
    </source>
</evidence>
<organism evidence="2 3">
    <name type="scientific">Agromyces neolithicus</name>
    <dbReference type="NCBI Taxonomy" id="269420"/>
    <lineage>
        <taxon>Bacteria</taxon>
        <taxon>Bacillati</taxon>
        <taxon>Actinomycetota</taxon>
        <taxon>Actinomycetes</taxon>
        <taxon>Micrococcales</taxon>
        <taxon>Microbacteriaceae</taxon>
        <taxon>Agromyces</taxon>
    </lineage>
</organism>